<dbReference type="PANTHER" id="PTHR43442:SF3">
    <property type="entry name" value="GLUCONOKINASE-RELATED"/>
    <property type="match status" value="1"/>
</dbReference>
<dbReference type="GO" id="GO:0005975">
    <property type="term" value="P:carbohydrate metabolic process"/>
    <property type="evidence" value="ECO:0007669"/>
    <property type="project" value="InterPro"/>
</dbReference>
<dbReference type="GO" id="GO:0005524">
    <property type="term" value="F:ATP binding"/>
    <property type="evidence" value="ECO:0007669"/>
    <property type="project" value="UniProtKB-KW"/>
</dbReference>
<dbReference type="Pfam" id="PF01202">
    <property type="entry name" value="SKI"/>
    <property type="match status" value="1"/>
</dbReference>
<dbReference type="InterPro" id="IPR006001">
    <property type="entry name" value="Therm_gnt_kin"/>
</dbReference>
<dbReference type="EMBL" id="UINC01004775">
    <property type="protein sequence ID" value="SVA16764.1"/>
    <property type="molecule type" value="Genomic_DNA"/>
</dbReference>
<keyword evidence="7" id="KW-0067">ATP-binding</keyword>
<protein>
    <recommendedName>
        <fullName evidence="3">gluconokinase</fullName>
        <ecNumber evidence="3">2.7.1.12</ecNumber>
    </recommendedName>
</protein>
<dbReference type="InterPro" id="IPR027417">
    <property type="entry name" value="P-loop_NTPase"/>
</dbReference>
<evidence type="ECO:0000256" key="4">
    <source>
        <dbReference type="ARBA" id="ARBA00022679"/>
    </source>
</evidence>
<evidence type="ECO:0000313" key="9">
    <source>
        <dbReference type="EMBL" id="SVA16764.1"/>
    </source>
</evidence>
<gene>
    <name evidence="9" type="ORF">METZ01_LOCUS69618</name>
</gene>
<accession>A0A381TLT9</accession>
<comment type="similarity">
    <text evidence="2">Belongs to the gluconokinase GntK/GntV family.</text>
</comment>
<evidence type="ECO:0000256" key="5">
    <source>
        <dbReference type="ARBA" id="ARBA00022741"/>
    </source>
</evidence>
<name>A0A381TLT9_9ZZZZ</name>
<dbReference type="CDD" id="cd02021">
    <property type="entry name" value="GntK"/>
    <property type="match status" value="1"/>
</dbReference>
<reference evidence="9" key="1">
    <citation type="submission" date="2018-05" db="EMBL/GenBank/DDBJ databases">
        <authorList>
            <person name="Lanie J.A."/>
            <person name="Ng W.-L."/>
            <person name="Kazmierczak K.M."/>
            <person name="Andrzejewski T.M."/>
            <person name="Davidsen T.M."/>
            <person name="Wayne K.J."/>
            <person name="Tettelin H."/>
            <person name="Glass J.I."/>
            <person name="Rusch D."/>
            <person name="Podicherti R."/>
            <person name="Tsui H.-C.T."/>
            <person name="Winkler M.E."/>
        </authorList>
    </citation>
    <scope>NUCLEOTIDE SEQUENCE</scope>
</reference>
<keyword evidence="4" id="KW-0808">Transferase</keyword>
<dbReference type="Gene3D" id="3.40.50.300">
    <property type="entry name" value="P-loop containing nucleotide triphosphate hydrolases"/>
    <property type="match status" value="1"/>
</dbReference>
<keyword evidence="6" id="KW-0418">Kinase</keyword>
<comment type="catalytic activity">
    <reaction evidence="8">
        <text>D-gluconate + ATP = 6-phospho-D-gluconate + ADP + H(+)</text>
        <dbReference type="Rhea" id="RHEA:19433"/>
        <dbReference type="ChEBI" id="CHEBI:15378"/>
        <dbReference type="ChEBI" id="CHEBI:18391"/>
        <dbReference type="ChEBI" id="CHEBI:30616"/>
        <dbReference type="ChEBI" id="CHEBI:58759"/>
        <dbReference type="ChEBI" id="CHEBI:456216"/>
        <dbReference type="EC" id="2.7.1.12"/>
    </reaction>
</comment>
<evidence type="ECO:0000256" key="2">
    <source>
        <dbReference type="ARBA" id="ARBA00008420"/>
    </source>
</evidence>
<proteinExistence type="inferred from homology"/>
<keyword evidence="5" id="KW-0547">Nucleotide-binding</keyword>
<evidence type="ECO:0000256" key="1">
    <source>
        <dbReference type="ARBA" id="ARBA00004761"/>
    </source>
</evidence>
<dbReference type="NCBIfam" id="TIGR01313">
    <property type="entry name" value="therm_gnt_kin"/>
    <property type="match status" value="1"/>
</dbReference>
<evidence type="ECO:0000256" key="8">
    <source>
        <dbReference type="ARBA" id="ARBA00048090"/>
    </source>
</evidence>
<dbReference type="GO" id="GO:0046316">
    <property type="term" value="F:gluconokinase activity"/>
    <property type="evidence" value="ECO:0007669"/>
    <property type="project" value="UniProtKB-EC"/>
</dbReference>
<evidence type="ECO:0000256" key="6">
    <source>
        <dbReference type="ARBA" id="ARBA00022777"/>
    </source>
</evidence>
<dbReference type="GO" id="GO:0005737">
    <property type="term" value="C:cytoplasm"/>
    <property type="evidence" value="ECO:0007669"/>
    <property type="project" value="TreeGrafter"/>
</dbReference>
<dbReference type="AlphaFoldDB" id="A0A381TLT9"/>
<organism evidence="9">
    <name type="scientific">marine metagenome</name>
    <dbReference type="NCBI Taxonomy" id="408172"/>
    <lineage>
        <taxon>unclassified sequences</taxon>
        <taxon>metagenomes</taxon>
        <taxon>ecological metagenomes</taxon>
    </lineage>
</organism>
<dbReference type="EC" id="2.7.1.12" evidence="3"/>
<dbReference type="PANTHER" id="PTHR43442">
    <property type="entry name" value="GLUCONOKINASE-RELATED"/>
    <property type="match status" value="1"/>
</dbReference>
<comment type="pathway">
    <text evidence="1">Carbohydrate acid metabolism.</text>
</comment>
<dbReference type="InterPro" id="IPR031322">
    <property type="entry name" value="Shikimate/glucono_kinase"/>
</dbReference>
<dbReference type="SUPFAM" id="SSF52540">
    <property type="entry name" value="P-loop containing nucleoside triphosphate hydrolases"/>
    <property type="match status" value="1"/>
</dbReference>
<evidence type="ECO:0000256" key="7">
    <source>
        <dbReference type="ARBA" id="ARBA00022840"/>
    </source>
</evidence>
<evidence type="ECO:0000256" key="3">
    <source>
        <dbReference type="ARBA" id="ARBA00012054"/>
    </source>
</evidence>
<sequence length="160" mass="18208">MVIVIMGVSGSGKTTIGQLLEKKMRYVFVDADDYHSDKNKLKMINNIALNQDDREPWLKSLRKLLDKYIENKEGLILACSALSKDSRSVLGTNRTEIHLVYLKGSKSLIKKRMVNRNHFMSSSLLDSQFLELSEPTNALVVDINQKPNQLATQIHNHIQL</sequence>